<organism evidence="2 3">
    <name type="scientific">Aquimarina gracilis</name>
    <dbReference type="NCBI Taxonomy" id="874422"/>
    <lineage>
        <taxon>Bacteria</taxon>
        <taxon>Pseudomonadati</taxon>
        <taxon>Bacteroidota</taxon>
        <taxon>Flavobacteriia</taxon>
        <taxon>Flavobacteriales</taxon>
        <taxon>Flavobacteriaceae</taxon>
        <taxon>Aquimarina</taxon>
    </lineage>
</organism>
<keyword evidence="3" id="KW-1185">Reference proteome</keyword>
<protein>
    <submittedName>
        <fullName evidence="2">Uncharacterized protein</fullName>
    </submittedName>
</protein>
<proteinExistence type="predicted"/>
<reference evidence="2 3" key="1">
    <citation type="journal article" date="2013" name="Int. J. Syst. Evol. Microbiol.">
        <title>Aquimarina gracilis sp. nov., isolated from the gut microflora of a mussel, Mytilus coruscus, and emended description of Aquimarina spongiae.</title>
        <authorList>
            <person name="Park S.C."/>
            <person name="Choe H.N."/>
            <person name="Baik K.S."/>
            <person name="Seong C.N."/>
        </authorList>
    </citation>
    <scope>NUCLEOTIDE SEQUENCE [LARGE SCALE GENOMIC DNA]</scope>
    <source>
        <strain evidence="2 3">PSC32</strain>
    </source>
</reference>
<evidence type="ECO:0000256" key="1">
    <source>
        <dbReference type="SAM" id="SignalP"/>
    </source>
</evidence>
<comment type="caution">
    <text evidence="2">The sequence shown here is derived from an EMBL/GenBank/DDBJ whole genome shotgun (WGS) entry which is preliminary data.</text>
</comment>
<dbReference type="EMBL" id="JAYKLX010000009">
    <property type="protein sequence ID" value="MEB3347508.1"/>
    <property type="molecule type" value="Genomic_DNA"/>
</dbReference>
<feature type="signal peptide" evidence="1">
    <location>
        <begin position="1"/>
        <end position="19"/>
    </location>
</feature>
<keyword evidence="1" id="KW-0732">Signal</keyword>
<feature type="chain" id="PRO_5045057714" evidence="1">
    <location>
        <begin position="20"/>
        <end position="132"/>
    </location>
</feature>
<evidence type="ECO:0000313" key="2">
    <source>
        <dbReference type="EMBL" id="MEB3347508.1"/>
    </source>
</evidence>
<dbReference type="RefSeq" id="WP_324181533.1">
    <property type="nucleotide sequence ID" value="NZ_BAABAW010000014.1"/>
</dbReference>
<gene>
    <name evidence="2" type="ORF">U6A24_18680</name>
</gene>
<accession>A0ABU6A099</accession>
<dbReference type="Proteomes" id="UP001327027">
    <property type="component" value="Unassembled WGS sequence"/>
</dbReference>
<name>A0ABU6A099_9FLAO</name>
<evidence type="ECO:0000313" key="3">
    <source>
        <dbReference type="Proteomes" id="UP001327027"/>
    </source>
</evidence>
<sequence>MKKLFLLLFVLGAGLSTQAQVSWEEMNRIYDEELYPLAKDVAEMTDKVIAQGNVVSIVKDTGTTSVQKKKDNSVPVDYYDYFLLTSTGRKIGPLEAMQAHKVVHKFLDVLRRVKDNASADNTKEIESILNSL</sequence>